<evidence type="ECO:0000313" key="2">
    <source>
        <dbReference type="Proteomes" id="UP000295830"/>
    </source>
</evidence>
<dbReference type="InterPro" id="IPR008554">
    <property type="entry name" value="Glutaredoxin-like"/>
</dbReference>
<reference evidence="1 2" key="1">
    <citation type="submission" date="2019-03" db="EMBL/GenBank/DDBJ databases">
        <title>Genomic Encyclopedia of Type Strains, Phase IV (KMG-IV): sequencing the most valuable type-strain genomes for metagenomic binning, comparative biology and taxonomic classification.</title>
        <authorList>
            <person name="Goeker M."/>
        </authorList>
    </citation>
    <scope>NUCLEOTIDE SEQUENCE [LARGE SCALE GENOMIC DNA]</scope>
    <source>
        <strain evidence="1 2">DSM 15505</strain>
    </source>
</reference>
<name>A0A4R7JKV1_9GAMM</name>
<dbReference type="AlphaFoldDB" id="A0A4R7JKV1"/>
<dbReference type="Pfam" id="PF05768">
    <property type="entry name" value="Glrx-like"/>
    <property type="match status" value="1"/>
</dbReference>
<dbReference type="Gene3D" id="3.40.30.10">
    <property type="entry name" value="Glutaredoxin"/>
    <property type="match status" value="1"/>
</dbReference>
<dbReference type="Proteomes" id="UP000295830">
    <property type="component" value="Unassembled WGS sequence"/>
</dbReference>
<dbReference type="InterPro" id="IPR036249">
    <property type="entry name" value="Thioredoxin-like_sf"/>
</dbReference>
<dbReference type="OrthoDB" id="8537427at2"/>
<dbReference type="SUPFAM" id="SSF52833">
    <property type="entry name" value="Thioredoxin-like"/>
    <property type="match status" value="1"/>
</dbReference>
<evidence type="ECO:0000313" key="1">
    <source>
        <dbReference type="EMBL" id="TDT38632.1"/>
    </source>
</evidence>
<dbReference type="EMBL" id="SOAX01000006">
    <property type="protein sequence ID" value="TDT38632.1"/>
    <property type="molecule type" value="Genomic_DNA"/>
</dbReference>
<keyword evidence="2" id="KW-1185">Reference proteome</keyword>
<protein>
    <submittedName>
        <fullName evidence="1">Glutaredoxin-like protein DUF836</fullName>
    </submittedName>
</protein>
<gene>
    <name evidence="1" type="ORF">DES49_2616</name>
</gene>
<comment type="caution">
    <text evidence="1">The sequence shown here is derived from an EMBL/GenBank/DDBJ whole genome shotgun (WGS) entry which is preliminary data.</text>
</comment>
<organism evidence="1 2">
    <name type="scientific">Halospina denitrificans</name>
    <dbReference type="NCBI Taxonomy" id="332522"/>
    <lineage>
        <taxon>Bacteria</taxon>
        <taxon>Pseudomonadati</taxon>
        <taxon>Pseudomonadota</taxon>
        <taxon>Gammaproteobacteria</taxon>
        <taxon>Halospina</taxon>
    </lineage>
</organism>
<sequence length="83" mass="9487">MSTGTTLYFYVTDQCELCKQAEQVLVETPIDTPIPVEVVDIAESETLVEQYGERIPVLRMEPQGKELNWPFTQKDVINFLGNH</sequence>
<proteinExistence type="predicted"/>
<accession>A0A4R7JKV1</accession>